<evidence type="ECO:0000256" key="3">
    <source>
        <dbReference type="ARBA" id="ARBA00022801"/>
    </source>
</evidence>
<evidence type="ECO:0000256" key="1">
    <source>
        <dbReference type="ARBA" id="ARBA00010141"/>
    </source>
</evidence>
<sequence>MSLKLAIVGGGSTYTPELIDGFARLRDRLPIGELVLIDPAAERLELIGGLARRIFAKQGHPGTITTTQDLDAGVADADAVLLQLRIGGQAARGEDETWPLECGCVGQETTGAGGLAKALRTVPVVLDIAEKVRRANPAAWIVDFTNPVGIVTRALLDAGHKAVGLCNVAIGFQRKFAAHLEVAPELIRLDHVGLNHLTWERGVTLLDAPGAAGGREVLPELLAGFGPQIAADLQLPLPAIQRLGVVPSYYLRYFYQHDEVVEELREKGSRAGQVAAIERELLTMYADPTLDAKPELLGKRGGAFYSEAAVQLLAALLGTGGVAHDVQVVNTRNDGILPFLPDEAVIEVPAEVGAGGVKALPQRPVEPLYRGLIAAVTAYEELALEAALKGGRDRVEAALLAHPLVGQLDLAEQLTDRLLAHNGQYLDWA</sequence>
<dbReference type="Gene3D" id="3.40.50.720">
    <property type="entry name" value="NAD(P)-binding Rossmann-like Domain"/>
    <property type="match status" value="1"/>
</dbReference>
<dbReference type="InterPro" id="IPR036291">
    <property type="entry name" value="NAD(P)-bd_dom_sf"/>
</dbReference>
<evidence type="ECO:0000256" key="9">
    <source>
        <dbReference type="PIRSR" id="PIRSR601088-4"/>
    </source>
</evidence>
<feature type="binding site" evidence="8">
    <location>
        <position position="166"/>
    </location>
    <ligand>
        <name>Mn(2+)</name>
        <dbReference type="ChEBI" id="CHEBI:29035"/>
    </ligand>
</feature>
<evidence type="ECO:0000313" key="12">
    <source>
        <dbReference type="EMBL" id="MBB4925762.1"/>
    </source>
</evidence>
<dbReference type="PRINTS" id="PR00732">
    <property type="entry name" value="GLHYDRLASE4"/>
</dbReference>
<keyword evidence="6 10" id="KW-0326">Glycosidase</keyword>
<feature type="domain" description="Glycosyl hydrolase family 4 C-terminal" evidence="11">
    <location>
        <begin position="192"/>
        <end position="405"/>
    </location>
</feature>
<feature type="site" description="Increases basicity of active site Tyr" evidence="9">
    <location>
        <position position="108"/>
    </location>
</feature>
<organism evidence="12 13">
    <name type="scientific">Kitasatospora kifunensis</name>
    <name type="common">Streptomyces kifunensis</name>
    <dbReference type="NCBI Taxonomy" id="58351"/>
    <lineage>
        <taxon>Bacteria</taxon>
        <taxon>Bacillati</taxon>
        <taxon>Actinomycetota</taxon>
        <taxon>Actinomycetes</taxon>
        <taxon>Kitasatosporales</taxon>
        <taxon>Streptomycetaceae</taxon>
        <taxon>Kitasatospora</taxon>
    </lineage>
</organism>
<dbReference type="GO" id="GO:0005975">
    <property type="term" value="P:carbohydrate metabolic process"/>
    <property type="evidence" value="ECO:0007669"/>
    <property type="project" value="InterPro"/>
</dbReference>
<dbReference type="RefSeq" id="WP_184938211.1">
    <property type="nucleotide sequence ID" value="NZ_JACHJV010000001.1"/>
</dbReference>
<proteinExistence type="inferred from homology"/>
<dbReference type="PANTHER" id="PTHR32092">
    <property type="entry name" value="6-PHOSPHO-BETA-GLUCOSIDASE-RELATED"/>
    <property type="match status" value="1"/>
</dbReference>
<keyword evidence="8" id="KW-0533">Nickel</keyword>
<evidence type="ECO:0000256" key="10">
    <source>
        <dbReference type="RuleBase" id="RU361152"/>
    </source>
</evidence>
<keyword evidence="2 8" id="KW-0479">Metal-binding</keyword>
<keyword evidence="13" id="KW-1185">Reference proteome</keyword>
<keyword evidence="4 10" id="KW-0520">NAD</keyword>
<comment type="cofactor">
    <cofactor evidence="10">
        <name>NAD(+)</name>
        <dbReference type="ChEBI" id="CHEBI:57540"/>
    </cofactor>
    <text evidence="10">Binds 1 NAD(+) per subunit.</text>
</comment>
<dbReference type="Pfam" id="PF11975">
    <property type="entry name" value="Glyco_hydro_4C"/>
    <property type="match status" value="1"/>
</dbReference>
<evidence type="ECO:0000256" key="8">
    <source>
        <dbReference type="PIRSR" id="PIRSR601088-3"/>
    </source>
</evidence>
<dbReference type="EC" id="3.2.1.86" evidence="12"/>
<dbReference type="GO" id="GO:0046872">
    <property type="term" value="F:metal ion binding"/>
    <property type="evidence" value="ECO:0007669"/>
    <property type="project" value="UniProtKB-KW"/>
</dbReference>
<dbReference type="EMBL" id="JACHJV010000001">
    <property type="protein sequence ID" value="MBB4925762.1"/>
    <property type="molecule type" value="Genomic_DNA"/>
</dbReference>
<name>A0A7W7R5F3_KITKI</name>
<gene>
    <name evidence="12" type="ORF">FHR34_004755</name>
</gene>
<comment type="similarity">
    <text evidence="1 10">Belongs to the glycosyl hydrolase 4 family.</text>
</comment>
<dbReference type="GO" id="GO:0016616">
    <property type="term" value="F:oxidoreductase activity, acting on the CH-OH group of donors, NAD or NADP as acceptor"/>
    <property type="evidence" value="ECO:0007669"/>
    <property type="project" value="InterPro"/>
</dbReference>
<evidence type="ECO:0000256" key="7">
    <source>
        <dbReference type="PIRSR" id="PIRSR601088-2"/>
    </source>
</evidence>
<evidence type="ECO:0000256" key="6">
    <source>
        <dbReference type="ARBA" id="ARBA00023295"/>
    </source>
</evidence>
<reference evidence="12 13" key="1">
    <citation type="submission" date="2020-08" db="EMBL/GenBank/DDBJ databases">
        <title>Sequencing the genomes of 1000 actinobacteria strains.</title>
        <authorList>
            <person name="Klenk H.-P."/>
        </authorList>
    </citation>
    <scope>NUCLEOTIDE SEQUENCE [LARGE SCALE GENOMIC DNA]</scope>
    <source>
        <strain evidence="12 13">DSM 41654</strain>
    </source>
</reference>
<evidence type="ECO:0000313" key="13">
    <source>
        <dbReference type="Proteomes" id="UP000540506"/>
    </source>
</evidence>
<dbReference type="InterPro" id="IPR015955">
    <property type="entry name" value="Lactate_DH/Glyco_Ohase_4_C"/>
</dbReference>
<dbReference type="Gene3D" id="3.90.110.10">
    <property type="entry name" value="Lactate dehydrogenase/glycoside hydrolase, family 4, C-terminal"/>
    <property type="match status" value="1"/>
</dbReference>
<feature type="binding site" evidence="7">
    <location>
        <position position="146"/>
    </location>
    <ligand>
        <name>substrate</name>
    </ligand>
</feature>
<accession>A0A7W7R5F3</accession>
<keyword evidence="8" id="KW-0408">Iron</keyword>
<protein>
    <submittedName>
        <fullName evidence="12">6-phospho-beta-glucosidase</fullName>
        <ecNumber evidence="12">3.2.1.86</ecNumber>
    </submittedName>
</protein>
<dbReference type="InterPro" id="IPR022616">
    <property type="entry name" value="Glyco_hydro_4_C"/>
</dbReference>
<dbReference type="Pfam" id="PF02056">
    <property type="entry name" value="Glyco_hydro_4"/>
    <property type="match status" value="1"/>
</dbReference>
<evidence type="ECO:0000256" key="5">
    <source>
        <dbReference type="ARBA" id="ARBA00023211"/>
    </source>
</evidence>
<evidence type="ECO:0000256" key="2">
    <source>
        <dbReference type="ARBA" id="ARBA00022723"/>
    </source>
</evidence>
<dbReference type="SUPFAM" id="SSF56327">
    <property type="entry name" value="LDH C-terminal domain-like"/>
    <property type="match status" value="1"/>
</dbReference>
<evidence type="ECO:0000259" key="11">
    <source>
        <dbReference type="Pfam" id="PF11975"/>
    </source>
</evidence>
<keyword evidence="8" id="KW-0170">Cobalt</keyword>
<dbReference type="SUPFAM" id="SSF51735">
    <property type="entry name" value="NAD(P)-binding Rossmann-fold domains"/>
    <property type="match status" value="1"/>
</dbReference>
<dbReference type="AlphaFoldDB" id="A0A7W7R5F3"/>
<comment type="caution">
    <text evidence="12">The sequence shown here is derived from an EMBL/GenBank/DDBJ whole genome shotgun (WGS) entry which is preliminary data.</text>
</comment>
<dbReference type="GO" id="GO:0008706">
    <property type="term" value="F:6-phospho-beta-glucosidase activity"/>
    <property type="evidence" value="ECO:0007669"/>
    <property type="project" value="UniProtKB-EC"/>
</dbReference>
<keyword evidence="5 8" id="KW-0464">Manganese</keyword>
<keyword evidence="3 10" id="KW-0378">Hydrolase</keyword>
<dbReference type="InterPro" id="IPR001088">
    <property type="entry name" value="Glyco_hydro_4"/>
</dbReference>
<dbReference type="Proteomes" id="UP000540506">
    <property type="component" value="Unassembled WGS sequence"/>
</dbReference>
<dbReference type="PANTHER" id="PTHR32092:SF5">
    <property type="entry name" value="6-PHOSPHO-BETA-GLUCOSIDASE"/>
    <property type="match status" value="1"/>
</dbReference>
<evidence type="ECO:0000256" key="4">
    <source>
        <dbReference type="ARBA" id="ARBA00023027"/>
    </source>
</evidence>
<feature type="binding site" evidence="7">
    <location>
        <position position="92"/>
    </location>
    <ligand>
        <name>substrate</name>
    </ligand>
</feature>
<feature type="binding site" evidence="8">
    <location>
        <position position="196"/>
    </location>
    <ligand>
        <name>Mn(2+)</name>
        <dbReference type="ChEBI" id="CHEBI:29035"/>
    </ligand>
</feature>